<dbReference type="EMBL" id="JBHSGQ010000002">
    <property type="protein sequence ID" value="MFC4724533.1"/>
    <property type="molecule type" value="Genomic_DNA"/>
</dbReference>
<keyword evidence="1" id="KW-1133">Transmembrane helix</keyword>
<evidence type="ECO:0000313" key="3">
    <source>
        <dbReference type="Proteomes" id="UP001596024"/>
    </source>
</evidence>
<sequence>MARNPFTSHPAEGGETYFQHFKFASAVGVQLLLAGLAALVHGVLPFVFRTTASRLLTGVHRRVEAKRAAMPDSPAV</sequence>
<evidence type="ECO:0000256" key="1">
    <source>
        <dbReference type="SAM" id="Phobius"/>
    </source>
</evidence>
<comment type="caution">
    <text evidence="2">The sequence shown here is derived from an EMBL/GenBank/DDBJ whole genome shotgun (WGS) entry which is preliminary data.</text>
</comment>
<dbReference type="RefSeq" id="WP_371393671.1">
    <property type="nucleotide sequence ID" value="NZ_CP163421.1"/>
</dbReference>
<dbReference type="Proteomes" id="UP001596024">
    <property type="component" value="Unassembled WGS sequence"/>
</dbReference>
<keyword evidence="1" id="KW-0812">Transmembrane</keyword>
<protein>
    <submittedName>
        <fullName evidence="2">DUF6356 family protein</fullName>
    </submittedName>
</protein>
<keyword evidence="3" id="KW-1185">Reference proteome</keyword>
<organism evidence="2 3">
    <name type="scientific">Glycocaulis abyssi</name>
    <dbReference type="NCBI Taxonomy" id="1433403"/>
    <lineage>
        <taxon>Bacteria</taxon>
        <taxon>Pseudomonadati</taxon>
        <taxon>Pseudomonadota</taxon>
        <taxon>Alphaproteobacteria</taxon>
        <taxon>Maricaulales</taxon>
        <taxon>Maricaulaceae</taxon>
        <taxon>Glycocaulis</taxon>
    </lineage>
</organism>
<feature type="transmembrane region" description="Helical" evidence="1">
    <location>
        <begin position="23"/>
        <end position="48"/>
    </location>
</feature>
<proteinExistence type="predicted"/>
<reference evidence="3" key="1">
    <citation type="journal article" date="2019" name="Int. J. Syst. Evol. Microbiol.">
        <title>The Global Catalogue of Microorganisms (GCM) 10K type strain sequencing project: providing services to taxonomists for standard genome sequencing and annotation.</title>
        <authorList>
            <consortium name="The Broad Institute Genomics Platform"/>
            <consortium name="The Broad Institute Genome Sequencing Center for Infectious Disease"/>
            <person name="Wu L."/>
            <person name="Ma J."/>
        </authorList>
    </citation>
    <scope>NUCLEOTIDE SEQUENCE [LARGE SCALE GENOMIC DNA]</scope>
    <source>
        <strain evidence="3">CCUG 62981</strain>
    </source>
</reference>
<dbReference type="Pfam" id="PF19883">
    <property type="entry name" value="DUF6356"/>
    <property type="match status" value="1"/>
</dbReference>
<evidence type="ECO:0000313" key="2">
    <source>
        <dbReference type="EMBL" id="MFC4724533.1"/>
    </source>
</evidence>
<keyword evidence="1" id="KW-0472">Membrane</keyword>
<gene>
    <name evidence="2" type="ORF">ACFPB0_04445</name>
</gene>
<name>A0ABV9ND68_9PROT</name>
<dbReference type="InterPro" id="IPR045936">
    <property type="entry name" value="DUF6356"/>
</dbReference>
<accession>A0ABV9ND68</accession>